<dbReference type="EMBL" id="JABAGJ010000006">
    <property type="protein sequence ID" value="NMF02574.1"/>
    <property type="molecule type" value="Genomic_DNA"/>
</dbReference>
<evidence type="ECO:0000256" key="1">
    <source>
        <dbReference type="ARBA" id="ARBA00022670"/>
    </source>
</evidence>
<dbReference type="GO" id="GO:0006508">
    <property type="term" value="P:proteolysis"/>
    <property type="evidence" value="ECO:0007669"/>
    <property type="project" value="UniProtKB-KW"/>
</dbReference>
<feature type="compositionally biased region" description="Polar residues" evidence="3">
    <location>
        <begin position="95"/>
        <end position="109"/>
    </location>
</feature>
<dbReference type="SUPFAM" id="SSF50494">
    <property type="entry name" value="Trypsin-like serine proteases"/>
    <property type="match status" value="1"/>
</dbReference>
<dbReference type="PANTHER" id="PTHR43343:SF3">
    <property type="entry name" value="PROTEASE DO-LIKE 8, CHLOROPLASTIC"/>
    <property type="match status" value="1"/>
</dbReference>
<sequence>MADTNTGWDNQPEQPQDDARQTVPMPPVDQTTSDASYAEDNNASQPTSAIETNEPTADTGNDANPTQQQPTYTPAPEYGAYGPVPTQQTQPNQTFGATQQIPSQHQQNPYGAYYGGYYGNGAGNAGGQPADTRQPYGDSSANSGMPNPAQPGASQAPMFPPQGPNGPQGPFNEGVAPQGPNGRPAARKTANNVVVAVVAALVAAALSLGVGYAAITNGWVTVPTSSSLSGVSSNTSGSGSTNSKTTSTDWTTVEKKVSASVVSIQASISGGVAKGSGAIVDTKGYIVTNNHVISGASDIQVTLANGDIYSAKVVGTDSTTDLAVIKLDNPPSDLTAVSFADSDKLAVGEGVMAIGNPLGYENTATTGIVSAINRPVSVTDDNNNEVVTNAVQIDAAINPGNSGGPTFNAAGEVIGINSSIATASSSSSGSDSSGSIGIGFAIPSNVVKTIADEIIKDGKATHVVLGVTVKSANVEADGVTRGGAEITSSGTGSAVTSDSAADKAGLKSGDTIVAFNGNAVTNSYSLLGYVRAATLNEKVTLTIVRDGKTMNVDVTLDQAETTTNSNNSNGSGNNNNNNGNNGSGNGNGGNGNGSNDDDGGVFDPFGLW</sequence>
<dbReference type="InterPro" id="IPR001940">
    <property type="entry name" value="Peptidase_S1C"/>
</dbReference>
<feature type="region of interest" description="Disordered" evidence="3">
    <location>
        <begin position="226"/>
        <end position="250"/>
    </location>
</feature>
<dbReference type="Proteomes" id="UP000583419">
    <property type="component" value="Unassembled WGS sequence"/>
</dbReference>
<keyword evidence="4" id="KW-0472">Membrane</keyword>
<accession>A0A848D3H0</accession>
<evidence type="ECO:0000256" key="4">
    <source>
        <dbReference type="SAM" id="Phobius"/>
    </source>
</evidence>
<feature type="compositionally biased region" description="Polar residues" evidence="3">
    <location>
        <begin position="29"/>
        <end position="64"/>
    </location>
</feature>
<feature type="compositionally biased region" description="Low complexity" evidence="3">
    <location>
        <begin position="564"/>
        <end position="580"/>
    </location>
</feature>
<feature type="compositionally biased region" description="Gly residues" evidence="3">
    <location>
        <begin position="581"/>
        <end position="592"/>
    </location>
</feature>
<dbReference type="Gene3D" id="2.30.42.10">
    <property type="match status" value="1"/>
</dbReference>
<name>A0A848D3H0_9BIFI</name>
<dbReference type="InterPro" id="IPR051201">
    <property type="entry name" value="Chloro_Bact_Ser_Proteases"/>
</dbReference>
<keyword evidence="4" id="KW-1133">Transmembrane helix</keyword>
<dbReference type="AlphaFoldDB" id="A0A848D3H0"/>
<feature type="compositionally biased region" description="Low complexity" evidence="3">
    <location>
        <begin position="83"/>
        <end position="94"/>
    </location>
</feature>
<organism evidence="6 7">
    <name type="scientific">Bifidobacterium boum</name>
    <dbReference type="NCBI Taxonomy" id="78343"/>
    <lineage>
        <taxon>Bacteria</taxon>
        <taxon>Bacillati</taxon>
        <taxon>Actinomycetota</taxon>
        <taxon>Actinomycetes</taxon>
        <taxon>Bifidobacteriales</taxon>
        <taxon>Bifidobacteriaceae</taxon>
        <taxon>Bifidobacterium</taxon>
    </lineage>
</organism>
<evidence type="ECO:0000313" key="6">
    <source>
        <dbReference type="EMBL" id="NMF02574.1"/>
    </source>
</evidence>
<evidence type="ECO:0000313" key="7">
    <source>
        <dbReference type="Proteomes" id="UP000583419"/>
    </source>
</evidence>
<feature type="region of interest" description="Disordered" evidence="3">
    <location>
        <begin position="561"/>
        <end position="599"/>
    </location>
</feature>
<keyword evidence="1 6" id="KW-0645">Protease</keyword>
<dbReference type="Gene3D" id="2.40.10.120">
    <property type="match status" value="1"/>
</dbReference>
<dbReference type="GO" id="GO:0004252">
    <property type="term" value="F:serine-type endopeptidase activity"/>
    <property type="evidence" value="ECO:0007669"/>
    <property type="project" value="InterPro"/>
</dbReference>
<comment type="caution">
    <text evidence="6">The sequence shown here is derived from an EMBL/GenBank/DDBJ whole genome shotgun (WGS) entry which is preliminary data.</text>
</comment>
<dbReference type="InterPro" id="IPR001478">
    <property type="entry name" value="PDZ"/>
</dbReference>
<dbReference type="PANTHER" id="PTHR43343">
    <property type="entry name" value="PEPTIDASE S12"/>
    <property type="match status" value="1"/>
</dbReference>
<dbReference type="Pfam" id="PF13365">
    <property type="entry name" value="Trypsin_2"/>
    <property type="match status" value="1"/>
</dbReference>
<dbReference type="RefSeq" id="WP_168973644.1">
    <property type="nucleotide sequence ID" value="NZ_JABAGJ010000006.1"/>
</dbReference>
<proteinExistence type="predicted"/>
<keyword evidence="2" id="KW-0378">Hydrolase</keyword>
<feature type="compositionally biased region" description="Polar residues" evidence="3">
    <location>
        <begin position="1"/>
        <end position="14"/>
    </location>
</feature>
<dbReference type="PRINTS" id="PR00834">
    <property type="entry name" value="PROTEASES2C"/>
</dbReference>
<reference evidence="6 7" key="1">
    <citation type="submission" date="2020-04" db="EMBL/GenBank/DDBJ databases">
        <authorList>
            <person name="Hitch T.C.A."/>
            <person name="Wylensek D."/>
            <person name="Clavel T."/>
        </authorList>
    </citation>
    <scope>NUCLEOTIDE SEQUENCE [LARGE SCALE GENOMIC DNA]</scope>
    <source>
        <strain evidence="6 7">WCA-130-P53-4B</strain>
    </source>
</reference>
<feature type="region of interest" description="Disordered" evidence="3">
    <location>
        <begin position="124"/>
        <end position="186"/>
    </location>
</feature>
<feature type="transmembrane region" description="Helical" evidence="4">
    <location>
        <begin position="193"/>
        <end position="215"/>
    </location>
</feature>
<dbReference type="InterPro" id="IPR009003">
    <property type="entry name" value="Peptidase_S1_PA"/>
</dbReference>
<keyword evidence="4" id="KW-0812">Transmembrane</keyword>
<dbReference type="PROSITE" id="PS50106">
    <property type="entry name" value="PDZ"/>
    <property type="match status" value="1"/>
</dbReference>
<gene>
    <name evidence="6" type="ORF">HF843_05205</name>
</gene>
<feature type="compositionally biased region" description="Low complexity" evidence="3">
    <location>
        <begin position="65"/>
        <end position="74"/>
    </location>
</feature>
<protein>
    <submittedName>
        <fullName evidence="6">Trypsin-like serine protease</fullName>
    </submittedName>
</protein>
<dbReference type="InterPro" id="IPR036034">
    <property type="entry name" value="PDZ_sf"/>
</dbReference>
<dbReference type="SUPFAM" id="SSF50156">
    <property type="entry name" value="PDZ domain-like"/>
    <property type="match status" value="1"/>
</dbReference>
<evidence type="ECO:0000256" key="3">
    <source>
        <dbReference type="SAM" id="MobiDB-lite"/>
    </source>
</evidence>
<feature type="domain" description="PDZ" evidence="5">
    <location>
        <begin position="451"/>
        <end position="547"/>
    </location>
</feature>
<evidence type="ECO:0000259" key="5">
    <source>
        <dbReference type="PROSITE" id="PS50106"/>
    </source>
</evidence>
<feature type="region of interest" description="Disordered" evidence="3">
    <location>
        <begin position="1"/>
        <end position="109"/>
    </location>
</feature>
<dbReference type="SMART" id="SM00228">
    <property type="entry name" value="PDZ"/>
    <property type="match status" value="1"/>
</dbReference>
<dbReference type="Pfam" id="PF13180">
    <property type="entry name" value="PDZ_2"/>
    <property type="match status" value="1"/>
</dbReference>
<evidence type="ECO:0000256" key="2">
    <source>
        <dbReference type="ARBA" id="ARBA00022801"/>
    </source>
</evidence>